<evidence type="ECO:0000256" key="1">
    <source>
        <dbReference type="ARBA" id="ARBA00022614"/>
    </source>
</evidence>
<name>H3ANG8_LATCH</name>
<evidence type="ECO:0008006" key="9">
    <source>
        <dbReference type="Google" id="ProtNLM"/>
    </source>
</evidence>
<dbReference type="GO" id="GO:0090090">
    <property type="term" value="P:negative regulation of canonical Wnt signaling pathway"/>
    <property type="evidence" value="ECO:0007669"/>
    <property type="project" value="TreeGrafter"/>
</dbReference>
<dbReference type="AlphaFoldDB" id="H3ANG8"/>
<sequence>AAGCPPNCDCLESAKTVHCSHANLTGVPRDIPPWVQNLSIAGSSIPLLNKTSFANNGSALDNLTSLLLRHNEIEVLSASAFEQVPNIKTLDLSNNCLNNISVDAFAGLEQLQHLRLNGALGSSVEVQLVNALQTGNLTSLIELELADNKLLSFPSYTSSQLQLEVLNLTNNSLQFVEAGVIEEWYQQKNLQVFLGSNPFICDCHLKPLLSWLKNNSQVGDARSLRCFGPEDYNGTSILRLQVKDLRCLNEDLETVSYVFFGIVLALIGVIFLMVLYLNRRGIKKWMNALRDACRDQMEGYHYRYEQDTDPRRTNESANSKH</sequence>
<dbReference type="InterPro" id="IPR001611">
    <property type="entry name" value="Leu-rich_rpt"/>
</dbReference>
<evidence type="ECO:0000256" key="4">
    <source>
        <dbReference type="SAM" id="Phobius"/>
    </source>
</evidence>
<protein>
    <recommendedName>
        <fullName evidence="9">LRRCT domain-containing protein</fullName>
    </recommendedName>
</protein>
<feature type="transmembrane region" description="Helical" evidence="4">
    <location>
        <begin position="255"/>
        <end position="277"/>
    </location>
</feature>
<feature type="domain" description="LRRCT" evidence="6">
    <location>
        <begin position="197"/>
        <end position="248"/>
    </location>
</feature>
<dbReference type="InterPro" id="IPR000483">
    <property type="entry name" value="Cys-rich_flank_reg_C"/>
</dbReference>
<dbReference type="PANTHER" id="PTHR24364">
    <property type="entry name" value="LP06937P"/>
    <property type="match status" value="1"/>
</dbReference>
<evidence type="ECO:0000256" key="3">
    <source>
        <dbReference type="ARBA" id="ARBA00022737"/>
    </source>
</evidence>
<reference evidence="7" key="3">
    <citation type="submission" date="2025-09" db="UniProtKB">
        <authorList>
            <consortium name="Ensembl"/>
        </authorList>
    </citation>
    <scope>IDENTIFICATION</scope>
</reference>
<dbReference type="SUPFAM" id="SSF52058">
    <property type="entry name" value="L domain-like"/>
    <property type="match status" value="1"/>
</dbReference>
<dbReference type="Ensembl" id="ENSLACT00000011273.1">
    <property type="protein sequence ID" value="ENSLACP00000011189.1"/>
    <property type="gene ID" value="ENSLACG00000009845.1"/>
</dbReference>
<keyword evidence="1" id="KW-0433">Leucine-rich repeat</keyword>
<dbReference type="STRING" id="7897.ENSLACP00000011189"/>
<keyword evidence="2" id="KW-0732">Signal</keyword>
<dbReference type="Gene3D" id="3.80.10.10">
    <property type="entry name" value="Ribonuclease Inhibitor"/>
    <property type="match status" value="2"/>
</dbReference>
<dbReference type="GO" id="GO:0005886">
    <property type="term" value="C:plasma membrane"/>
    <property type="evidence" value="ECO:0007669"/>
    <property type="project" value="TreeGrafter"/>
</dbReference>
<dbReference type="SMART" id="SM00013">
    <property type="entry name" value="LRRNT"/>
    <property type="match status" value="1"/>
</dbReference>
<evidence type="ECO:0000259" key="5">
    <source>
        <dbReference type="SMART" id="SM00013"/>
    </source>
</evidence>
<feature type="domain" description="LRRNT" evidence="5">
    <location>
        <begin position="3"/>
        <end position="37"/>
    </location>
</feature>
<accession>H3ANG8</accession>
<dbReference type="OMA" id="QCYCFGS"/>
<dbReference type="GeneTree" id="ENSGT00940000154868"/>
<dbReference type="SMART" id="SM00082">
    <property type="entry name" value="LRRCT"/>
    <property type="match status" value="1"/>
</dbReference>
<keyword evidence="3" id="KW-0677">Repeat</keyword>
<dbReference type="InterPro" id="IPR000372">
    <property type="entry name" value="LRRNT"/>
</dbReference>
<dbReference type="Pfam" id="PF01462">
    <property type="entry name" value="LRRNT"/>
    <property type="match status" value="1"/>
</dbReference>
<dbReference type="Proteomes" id="UP000008672">
    <property type="component" value="Unassembled WGS sequence"/>
</dbReference>
<dbReference type="InterPro" id="IPR003591">
    <property type="entry name" value="Leu-rich_rpt_typical-subtyp"/>
</dbReference>
<dbReference type="HOGENOM" id="CLU_064866_0_0_1"/>
<keyword evidence="4" id="KW-0472">Membrane</keyword>
<keyword evidence="4" id="KW-0812">Transmembrane</keyword>
<keyword evidence="4" id="KW-1133">Transmembrane helix</keyword>
<reference evidence="8" key="1">
    <citation type="submission" date="2011-08" db="EMBL/GenBank/DDBJ databases">
        <title>The draft genome of Latimeria chalumnae.</title>
        <authorList>
            <person name="Di Palma F."/>
            <person name="Alfoldi J."/>
            <person name="Johnson J."/>
            <person name="Berlin A."/>
            <person name="Gnerre S."/>
            <person name="Jaffe D."/>
            <person name="MacCallum I."/>
            <person name="Young S."/>
            <person name="Walker B.J."/>
            <person name="Lander E."/>
            <person name="Lindblad-Toh K."/>
        </authorList>
    </citation>
    <scope>NUCLEOTIDE SEQUENCE [LARGE SCALE GENOMIC DNA]</scope>
    <source>
        <strain evidence="8">Wild caught</strain>
    </source>
</reference>
<evidence type="ECO:0000259" key="6">
    <source>
        <dbReference type="SMART" id="SM00082"/>
    </source>
</evidence>
<reference evidence="7" key="2">
    <citation type="submission" date="2025-08" db="UniProtKB">
        <authorList>
            <consortium name="Ensembl"/>
        </authorList>
    </citation>
    <scope>IDENTIFICATION</scope>
</reference>
<evidence type="ECO:0000256" key="2">
    <source>
        <dbReference type="ARBA" id="ARBA00022729"/>
    </source>
</evidence>
<dbReference type="EMBL" id="AFYH01179152">
    <property type="status" value="NOT_ANNOTATED_CDS"/>
    <property type="molecule type" value="Genomic_DNA"/>
</dbReference>
<evidence type="ECO:0000313" key="7">
    <source>
        <dbReference type="Ensembl" id="ENSLACP00000011189.1"/>
    </source>
</evidence>
<keyword evidence="8" id="KW-1185">Reference proteome</keyword>
<dbReference type="InterPro" id="IPR052286">
    <property type="entry name" value="Wnt_signaling_inhibitor"/>
</dbReference>
<dbReference type="InParanoid" id="H3ANG8"/>
<dbReference type="SMART" id="SM00369">
    <property type="entry name" value="LRR_TYP"/>
    <property type="match status" value="4"/>
</dbReference>
<proteinExistence type="predicted"/>
<organism evidence="7 8">
    <name type="scientific">Latimeria chalumnae</name>
    <name type="common">Coelacanth</name>
    <dbReference type="NCBI Taxonomy" id="7897"/>
    <lineage>
        <taxon>Eukaryota</taxon>
        <taxon>Metazoa</taxon>
        <taxon>Chordata</taxon>
        <taxon>Craniata</taxon>
        <taxon>Vertebrata</taxon>
        <taxon>Euteleostomi</taxon>
        <taxon>Coelacanthiformes</taxon>
        <taxon>Coelacanthidae</taxon>
        <taxon>Latimeria</taxon>
    </lineage>
</organism>
<dbReference type="PANTHER" id="PTHR24364:SF16">
    <property type="entry name" value="TROPHOBLAST GLYCOPROTEIN-LIKE"/>
    <property type="match status" value="1"/>
</dbReference>
<dbReference type="InterPro" id="IPR032675">
    <property type="entry name" value="LRR_dom_sf"/>
</dbReference>
<dbReference type="Pfam" id="PF13855">
    <property type="entry name" value="LRR_8"/>
    <property type="match status" value="1"/>
</dbReference>
<dbReference type="eggNOG" id="KOG0619">
    <property type="taxonomic scope" value="Eukaryota"/>
</dbReference>
<evidence type="ECO:0000313" key="8">
    <source>
        <dbReference type="Proteomes" id="UP000008672"/>
    </source>
</evidence>
<dbReference type="PROSITE" id="PS51450">
    <property type="entry name" value="LRR"/>
    <property type="match status" value="1"/>
</dbReference>